<dbReference type="Proteomes" id="UP000288086">
    <property type="component" value="Unassembled WGS sequence"/>
</dbReference>
<protein>
    <submittedName>
        <fullName evidence="1">Surface antigen variable number repeat</fullName>
    </submittedName>
</protein>
<gene>
    <name evidence="1" type="ORF">VT98_12952</name>
</gene>
<name>A0A444IZE5_9BACT</name>
<dbReference type="AlphaFoldDB" id="A0A444IZE5"/>
<accession>A0A444IZE5</accession>
<sequence>MLDRYLPYSSGDVYSLSALNQLQTDLYATGYFSQVFVDPRYPGSNSKEQAIPIEIELKPGKKNRYSFGVGYGTDTGARGNIGWKNRILNRHGHKPEFNIQLAENGSRSNAGYEIPVFDLRYDSVNFNTLFLMKPGKIPGLNSFRLVDPSIITLPSTSSESAWSTCMKITRSAPPAVRQTFSSQEVTQP</sequence>
<evidence type="ECO:0000313" key="2">
    <source>
        <dbReference type="Proteomes" id="UP000288086"/>
    </source>
</evidence>
<organism evidence="1 2">
    <name type="scientific">Candidatus Electrothrix communis</name>
    <dbReference type="NCBI Taxonomy" id="1859133"/>
    <lineage>
        <taxon>Bacteria</taxon>
        <taxon>Pseudomonadati</taxon>
        <taxon>Thermodesulfobacteriota</taxon>
        <taxon>Desulfobulbia</taxon>
        <taxon>Desulfobulbales</taxon>
        <taxon>Desulfobulbaceae</taxon>
        <taxon>Candidatus Electrothrix</taxon>
    </lineage>
</organism>
<evidence type="ECO:0000313" key="1">
    <source>
        <dbReference type="EMBL" id="RWX46090.1"/>
    </source>
</evidence>
<comment type="caution">
    <text evidence="1">The sequence shown here is derived from an EMBL/GenBank/DDBJ whole genome shotgun (WGS) entry which is preliminary data.</text>
</comment>
<proteinExistence type="predicted"/>
<dbReference type="EMBL" id="MTKP01000295">
    <property type="protein sequence ID" value="RWX46090.1"/>
    <property type="molecule type" value="Genomic_DNA"/>
</dbReference>
<keyword evidence="2" id="KW-1185">Reference proteome</keyword>
<dbReference type="Gene3D" id="2.40.160.50">
    <property type="entry name" value="membrane protein fhac: a member of the omp85/tpsb transporter family"/>
    <property type="match status" value="1"/>
</dbReference>
<dbReference type="Gene3D" id="3.10.20.310">
    <property type="entry name" value="membrane protein fhac"/>
    <property type="match status" value="1"/>
</dbReference>
<reference evidence="1 2" key="1">
    <citation type="submission" date="2017-01" db="EMBL/GenBank/DDBJ databases">
        <title>The cable genome- insights into the physiology and evolution of filamentous bacteria capable of sulfide oxidation via long distance electron transfer.</title>
        <authorList>
            <person name="Schreiber L."/>
            <person name="Bjerg J.T."/>
            <person name="Boggild A."/>
            <person name="Van De Vossenberg J."/>
            <person name="Meysman F."/>
            <person name="Nielsen L.P."/>
            <person name="Schramm A."/>
            <person name="Kjeldsen K.U."/>
        </authorList>
    </citation>
    <scope>NUCLEOTIDE SEQUENCE [LARGE SCALE GENOMIC DNA]</scope>
    <source>
        <strain evidence="1">A1</strain>
    </source>
</reference>